<dbReference type="EMBL" id="JAGTUU010000005">
    <property type="protein sequence ID" value="MBS0125031.1"/>
    <property type="molecule type" value="Genomic_DNA"/>
</dbReference>
<protein>
    <submittedName>
        <fullName evidence="2">Uncharacterized protein</fullName>
    </submittedName>
</protein>
<sequence length="322" mass="34613">MGSSSNGERTAERSGSPLDLEYFDCRRAMIDDFVARHFTWPGTLRLHGAALGWDIIRAPVNVALSPLLVLTRFAAYLCRSAGWRGTADVLSRRRILLRTSVARRVEVLIVTDLLDLPLDEGAAARDPSALARAVLAAPQFRAMIRTRGSAAEAKALGQRIVGSLGEYAGARSAVAEMTTTLCVLVVGALAFQALTPGMISMAPGVADALARTNAIASFPLGQTLGGMWYGVFGVDASAWLVGTTVAGLVMIGSVFAAFAGVFADPLQSRLGIHRRRLGRLLDTLEEEFVGRGDKPFIAREHFFARLLDLWDALASAVRIFRN</sequence>
<comment type="caution">
    <text evidence="2">The sequence shown here is derived from an EMBL/GenBank/DDBJ whole genome shotgun (WGS) entry which is preliminary data.</text>
</comment>
<dbReference type="AlphaFoldDB" id="A0A8J7WG19"/>
<keyword evidence="1" id="KW-0812">Transmembrane</keyword>
<evidence type="ECO:0000313" key="3">
    <source>
        <dbReference type="Proteomes" id="UP000681356"/>
    </source>
</evidence>
<keyword evidence="1" id="KW-1133">Transmembrane helix</keyword>
<keyword evidence="3" id="KW-1185">Reference proteome</keyword>
<keyword evidence="1" id="KW-0472">Membrane</keyword>
<proteinExistence type="predicted"/>
<dbReference type="InterPro" id="IPR046575">
    <property type="entry name" value="DUF6635"/>
</dbReference>
<organism evidence="2 3">
    <name type="scientific">Thetidibacter halocola</name>
    <dbReference type="NCBI Taxonomy" id="2827239"/>
    <lineage>
        <taxon>Bacteria</taxon>
        <taxon>Pseudomonadati</taxon>
        <taxon>Pseudomonadota</taxon>
        <taxon>Alphaproteobacteria</taxon>
        <taxon>Rhodobacterales</taxon>
        <taxon>Roseobacteraceae</taxon>
        <taxon>Thetidibacter</taxon>
    </lineage>
</organism>
<feature type="transmembrane region" description="Helical" evidence="1">
    <location>
        <begin position="238"/>
        <end position="266"/>
    </location>
</feature>
<evidence type="ECO:0000256" key="1">
    <source>
        <dbReference type="SAM" id="Phobius"/>
    </source>
</evidence>
<reference evidence="2" key="1">
    <citation type="submission" date="2021-04" db="EMBL/GenBank/DDBJ databases">
        <authorList>
            <person name="Yoon J."/>
        </authorList>
    </citation>
    <scope>NUCLEOTIDE SEQUENCE</scope>
    <source>
        <strain evidence="2">KMU-90</strain>
    </source>
</reference>
<dbReference type="Pfam" id="PF20340">
    <property type="entry name" value="DUF6635"/>
    <property type="match status" value="2"/>
</dbReference>
<evidence type="ECO:0000313" key="2">
    <source>
        <dbReference type="EMBL" id="MBS0125031.1"/>
    </source>
</evidence>
<accession>A0A8J7WG19</accession>
<feature type="transmembrane region" description="Helical" evidence="1">
    <location>
        <begin position="173"/>
        <end position="194"/>
    </location>
</feature>
<gene>
    <name evidence="2" type="ORF">KB874_13105</name>
</gene>
<dbReference type="Proteomes" id="UP000681356">
    <property type="component" value="Unassembled WGS sequence"/>
</dbReference>
<name>A0A8J7WG19_9RHOB</name>